<sequence length="117" mass="12078">MMDGLVSGRILGQPVERISKTGKPYALAKVRANAGAGDGEMLIVNVIAFDDAPVAALLGLGDADSICLSGSLTPKVWVDREGVTRPSVDMVAHQVLTAYAVARKRGVAGDADFDPAA</sequence>
<proteinExistence type="predicted"/>
<evidence type="ECO:0000313" key="3">
    <source>
        <dbReference type="EMBL" id="QMV74190.1"/>
    </source>
</evidence>
<keyword evidence="4" id="KW-1185">Reference proteome</keyword>
<organism evidence="3 4">
    <name type="scientific">Comamonas piscis</name>
    <dbReference type="NCBI Taxonomy" id="1562974"/>
    <lineage>
        <taxon>Bacteria</taxon>
        <taxon>Pseudomonadati</taxon>
        <taxon>Pseudomonadota</taxon>
        <taxon>Betaproteobacteria</taxon>
        <taxon>Burkholderiales</taxon>
        <taxon>Comamonadaceae</taxon>
        <taxon>Comamonas</taxon>
    </lineage>
</organism>
<protein>
    <submittedName>
        <fullName evidence="3">Single-stranded DNA-binding protein</fullName>
    </submittedName>
</protein>
<dbReference type="Proteomes" id="UP000515240">
    <property type="component" value="Chromosome"/>
</dbReference>
<dbReference type="AlphaFoldDB" id="A0A7G5EJL5"/>
<dbReference type="KEGG" id="cpis:HS961_15800"/>
<dbReference type="EMBL" id="CP058554">
    <property type="protein sequence ID" value="QMV74190.1"/>
    <property type="molecule type" value="Genomic_DNA"/>
</dbReference>
<evidence type="ECO:0000256" key="1">
    <source>
        <dbReference type="ARBA" id="ARBA00023125"/>
    </source>
</evidence>
<keyword evidence="1 2" id="KW-0238">DNA-binding</keyword>
<dbReference type="InterPro" id="IPR012340">
    <property type="entry name" value="NA-bd_OB-fold"/>
</dbReference>
<dbReference type="RefSeq" id="WP_182323609.1">
    <property type="nucleotide sequence ID" value="NZ_CP058554.1"/>
</dbReference>
<dbReference type="GO" id="GO:0003697">
    <property type="term" value="F:single-stranded DNA binding"/>
    <property type="evidence" value="ECO:0007669"/>
    <property type="project" value="InterPro"/>
</dbReference>
<evidence type="ECO:0000313" key="4">
    <source>
        <dbReference type="Proteomes" id="UP000515240"/>
    </source>
</evidence>
<dbReference type="InterPro" id="IPR000424">
    <property type="entry name" value="Primosome_PriB/ssb"/>
</dbReference>
<evidence type="ECO:0000256" key="2">
    <source>
        <dbReference type="PROSITE-ProRule" id="PRU00252"/>
    </source>
</evidence>
<dbReference type="PROSITE" id="PS50935">
    <property type="entry name" value="SSB"/>
    <property type="match status" value="1"/>
</dbReference>
<dbReference type="Gene3D" id="2.40.50.140">
    <property type="entry name" value="Nucleic acid-binding proteins"/>
    <property type="match status" value="1"/>
</dbReference>
<gene>
    <name evidence="3" type="ORF">HS961_15800</name>
</gene>
<accession>A0A7G5EJL5</accession>
<name>A0A7G5EJL5_9BURK</name>
<reference evidence="3 4" key="1">
    <citation type="journal article" date="2020" name="G3 (Bethesda)">
        <title>CeMbio - The Caenorhabditis elegans Microbiome Resource.</title>
        <authorList>
            <person name="Dirksen P."/>
            <person name="Assie A."/>
            <person name="Zimmermann J."/>
            <person name="Zhang F."/>
            <person name="Tietje A.M."/>
            <person name="Marsh S.A."/>
            <person name="Felix M.A."/>
            <person name="Shapira M."/>
            <person name="Kaleta C."/>
            <person name="Schulenburg H."/>
            <person name="Samuel B."/>
        </authorList>
    </citation>
    <scope>NUCLEOTIDE SEQUENCE [LARGE SCALE GENOMIC DNA]</scope>
    <source>
        <strain evidence="3 4">BIGb0172</strain>
    </source>
</reference>
<dbReference type="SUPFAM" id="SSF50249">
    <property type="entry name" value="Nucleic acid-binding proteins"/>
    <property type="match status" value="1"/>
</dbReference>